<dbReference type="OrthoDB" id="266466at2759"/>
<comment type="caution">
    <text evidence="2">The sequence shown here is derived from an EMBL/GenBank/DDBJ whole genome shotgun (WGS) entry which is preliminary data.</text>
</comment>
<evidence type="ECO:0000313" key="2">
    <source>
        <dbReference type="EMBL" id="KAG5483862.1"/>
    </source>
</evidence>
<dbReference type="AlphaFoldDB" id="A0A836KSC8"/>
<protein>
    <submittedName>
        <fullName evidence="2">Uncharacterized protein</fullName>
    </submittedName>
</protein>
<feature type="compositionally biased region" description="Basic residues" evidence="1">
    <location>
        <begin position="388"/>
        <end position="397"/>
    </location>
</feature>
<accession>A0A836KSC8</accession>
<feature type="compositionally biased region" description="Low complexity" evidence="1">
    <location>
        <begin position="398"/>
        <end position="411"/>
    </location>
</feature>
<dbReference type="KEGG" id="lenr:94174020"/>
<proteinExistence type="predicted"/>
<dbReference type="RefSeq" id="XP_067694923.1">
    <property type="nucleotide sequence ID" value="XM_067838510.1"/>
</dbReference>
<feature type="region of interest" description="Disordered" evidence="1">
    <location>
        <begin position="93"/>
        <end position="119"/>
    </location>
</feature>
<reference evidence="2 3" key="1">
    <citation type="submission" date="2021-02" db="EMBL/GenBank/DDBJ databases">
        <title>Leishmania (Mundinia) enrietti genome sequencing and assembly.</title>
        <authorList>
            <person name="Almutairi H."/>
            <person name="Gatherer D."/>
        </authorList>
    </citation>
    <scope>NUCLEOTIDE SEQUENCE [LARGE SCALE GENOMIC DNA]</scope>
    <source>
        <strain evidence="2">CUR178</strain>
    </source>
</reference>
<sequence length="502" mass="52055">MVYKHKNNKRARSIAARRLRKAAEAAATAAAARIAPVGVDDDQGVVVEYCDACRSALPSAGDMAVTCAVVVVKGKSSAITAAAASLTEANAGAADAEDARLTKQSDTQTRQPGDFGDWSSSDTSGLLFSAPPTAADLARLNVANRAAGLPSMLAATHLPCTPNATPCSPQRSVGAGGEGDYVAYMLSDQLNDAATVSMTIWGVYSLRCGDCLQVVHWHHRPATQVSSVANGDHHSSSTCFDAQQTKELIMRVDAAGLCFMLAPSSLVSVEGGGAAGSMTPASVSSESGAAAPAAAASADVYWMIPSVMKESFFALLQAQEWLREAPLRHPTSEARAHSLECQGWCVRPHPSRWASITPCVEATARATEAYESPESPSLPTVALEAPKRKAKKTKRQRSSQSSPRAQAKQQPVITAAADASPPMDSTAQVGPAAHAALPSSPLPPCRIPYVAAVQRRHKGGSGAAESHLPLADVPPAADAPVVLLIGNRIAAYPVDDACGAAR</sequence>
<dbReference type="Proteomes" id="UP000674179">
    <property type="component" value="Chromosome 11"/>
</dbReference>
<evidence type="ECO:0000256" key="1">
    <source>
        <dbReference type="SAM" id="MobiDB-lite"/>
    </source>
</evidence>
<keyword evidence="3" id="KW-1185">Reference proteome</keyword>
<gene>
    <name evidence="2" type="ORF">CUR178_06859</name>
</gene>
<dbReference type="EMBL" id="JAFHKP010000011">
    <property type="protein sequence ID" value="KAG5483862.1"/>
    <property type="molecule type" value="Genomic_DNA"/>
</dbReference>
<dbReference type="GeneID" id="94174020"/>
<organism evidence="2 3">
    <name type="scientific">Leishmania enriettii</name>
    <dbReference type="NCBI Taxonomy" id="5663"/>
    <lineage>
        <taxon>Eukaryota</taxon>
        <taxon>Discoba</taxon>
        <taxon>Euglenozoa</taxon>
        <taxon>Kinetoplastea</taxon>
        <taxon>Metakinetoplastina</taxon>
        <taxon>Trypanosomatida</taxon>
        <taxon>Trypanosomatidae</taxon>
        <taxon>Leishmaniinae</taxon>
        <taxon>Leishmania</taxon>
    </lineage>
</organism>
<feature type="region of interest" description="Disordered" evidence="1">
    <location>
        <begin position="369"/>
        <end position="435"/>
    </location>
</feature>
<name>A0A836KSC8_LEIEN</name>
<evidence type="ECO:0000313" key="3">
    <source>
        <dbReference type="Proteomes" id="UP000674179"/>
    </source>
</evidence>